<reference evidence="1" key="1">
    <citation type="journal article" date="2015" name="MBio">
        <title>Eco-Evolutionary Dynamics of Episomes among Ecologically Cohesive Bacterial Populations.</title>
        <authorList>
            <person name="Xue H."/>
            <person name="Cordero O.X."/>
            <person name="Camas F.M."/>
            <person name="Trimble W."/>
            <person name="Meyer F."/>
            <person name="Guglielmini J."/>
            <person name="Rocha E.P."/>
            <person name="Polz M.F."/>
        </authorList>
    </citation>
    <scope>NUCLEOTIDE SEQUENCE</scope>
    <source>
        <strain evidence="1">FF_110</strain>
    </source>
</reference>
<protein>
    <submittedName>
        <fullName evidence="1">Uncharacterized protein</fullName>
    </submittedName>
</protein>
<dbReference type="AlphaFoldDB" id="A0A0H3ZM85"/>
<name>A0A0H3ZM85_9VIBR</name>
<proteinExistence type="predicted"/>
<organism evidence="1">
    <name type="scientific">Vibrio genomosp. F6</name>
    <dbReference type="NCBI Taxonomy" id="723172"/>
    <lineage>
        <taxon>Bacteria</taxon>
        <taxon>Pseudomonadati</taxon>
        <taxon>Pseudomonadota</taxon>
        <taxon>Gammaproteobacteria</taxon>
        <taxon>Vibrionales</taxon>
        <taxon>Vibrionaceae</taxon>
        <taxon>Vibrio</taxon>
    </lineage>
</organism>
<dbReference type="EMBL" id="KP795527">
    <property type="protein sequence ID" value="AKN37250.1"/>
    <property type="molecule type" value="Genomic_DNA"/>
</dbReference>
<evidence type="ECO:0000313" key="1">
    <source>
        <dbReference type="EMBL" id="AKN37250.1"/>
    </source>
</evidence>
<accession>A0A0H3ZM85</accession>
<sequence>MSKQKQVLFINKTHSNGVTQGNLDPLTDLLIECFFDAPTLSTNVLSACENNKLCITCIYIMQTIHFTPY</sequence>